<protein>
    <submittedName>
        <fullName evidence="1">SGNH/GDSL hydrolase family protein</fullName>
    </submittedName>
</protein>
<dbReference type="EMBL" id="WJHE01000885">
    <property type="protein sequence ID" value="MST34177.1"/>
    <property type="molecule type" value="Genomic_DNA"/>
</dbReference>
<dbReference type="GO" id="GO:0016787">
    <property type="term" value="F:hydrolase activity"/>
    <property type="evidence" value="ECO:0007669"/>
    <property type="project" value="UniProtKB-KW"/>
</dbReference>
<sequence length="232" mass="24796">MPWNKGILRDVARRHLPLRIAHIGDSTSESLVSSNYLPDPAQRLGAQYARVGATHSIMRIQGGTSVVETIGGQPNAYQVAKNLVGSGYHGCWVVALGTNDAADVYVGSNVSFAQRIQRMMSVIGNAPVLWVNTVSLLSSGPYAESNMQRWDEALRQACSSHPDMAVFDWAALAKRSWFISDGIHYSSEGSAKRAAAIADALATAFPATGPAAGGSHCVVRAQPDWNLPSYQG</sequence>
<dbReference type="InterPro" id="IPR036514">
    <property type="entry name" value="SGNH_hydro_sf"/>
</dbReference>
<accession>A0ABW9QWW6</accession>
<evidence type="ECO:0000313" key="1">
    <source>
        <dbReference type="EMBL" id="MST34177.1"/>
    </source>
</evidence>
<dbReference type="Gene3D" id="3.40.50.1110">
    <property type="entry name" value="SGNH hydrolase"/>
    <property type="match status" value="1"/>
</dbReference>
<evidence type="ECO:0000313" key="2">
    <source>
        <dbReference type="Proteomes" id="UP000437736"/>
    </source>
</evidence>
<dbReference type="CDD" id="cd00229">
    <property type="entry name" value="SGNH_hydrolase"/>
    <property type="match status" value="1"/>
</dbReference>
<keyword evidence="1" id="KW-0378">Hydrolase</keyword>
<keyword evidence="2" id="KW-1185">Reference proteome</keyword>
<comment type="caution">
    <text evidence="1">The sequence shown here is derived from an EMBL/GenBank/DDBJ whole genome shotgun (WGS) entry which is preliminary data.</text>
</comment>
<gene>
    <name evidence="1" type="ORF">GHK86_15790</name>
</gene>
<name>A0ABW9QWW6_9ACTN</name>
<proteinExistence type="predicted"/>
<reference evidence="1 2" key="1">
    <citation type="submission" date="2019-11" db="EMBL/GenBank/DDBJ databases">
        <title>Acidiferrimicrobium australis gen. nov., sp. nov., an acidophilic and obligately heterotrophic, member of the Actinobacteria that catalyses dissimilatory oxido- reduction of iron isolated from metal-rich acidic water in Chile.</title>
        <authorList>
            <person name="Gonzalez D."/>
            <person name="Huber K."/>
            <person name="Hedrich S."/>
            <person name="Rojas-Villalobos C."/>
            <person name="Quatrini R."/>
            <person name="Dinamarca M.A."/>
            <person name="Schwarz A."/>
            <person name="Canales C."/>
            <person name="Nancucheo I."/>
        </authorList>
    </citation>
    <scope>NUCLEOTIDE SEQUENCE [LARGE SCALE GENOMIC DNA]</scope>
    <source>
        <strain evidence="1 2">USS-CCA1</strain>
    </source>
</reference>
<organism evidence="1 2">
    <name type="scientific">Acidiferrimicrobium australe</name>
    <dbReference type="NCBI Taxonomy" id="2664430"/>
    <lineage>
        <taxon>Bacteria</taxon>
        <taxon>Bacillati</taxon>
        <taxon>Actinomycetota</taxon>
        <taxon>Acidimicrobiia</taxon>
        <taxon>Acidimicrobiales</taxon>
        <taxon>Acidimicrobiaceae</taxon>
        <taxon>Acidiferrimicrobium</taxon>
    </lineage>
</organism>
<dbReference type="SUPFAM" id="SSF52266">
    <property type="entry name" value="SGNH hydrolase"/>
    <property type="match status" value="1"/>
</dbReference>
<dbReference type="Proteomes" id="UP000437736">
    <property type="component" value="Unassembled WGS sequence"/>
</dbReference>